<dbReference type="PANTHER" id="PTHR48098">
    <property type="entry name" value="ENTEROCHELIN ESTERASE-RELATED"/>
    <property type="match status" value="1"/>
</dbReference>
<reference evidence="2 3" key="1">
    <citation type="submission" date="2019-09" db="EMBL/GenBank/DDBJ databases">
        <authorList>
            <person name="Cao W.R."/>
        </authorList>
    </citation>
    <scope>NUCLEOTIDE SEQUENCE [LARGE SCALE GENOMIC DNA]</scope>
    <source>
        <strain evidence="3">a4</strain>
    </source>
</reference>
<feature type="chain" id="PRO_5029555575" evidence="1">
    <location>
        <begin position="21"/>
        <end position="409"/>
    </location>
</feature>
<evidence type="ECO:0000256" key="1">
    <source>
        <dbReference type="SAM" id="SignalP"/>
    </source>
</evidence>
<protein>
    <submittedName>
        <fullName evidence="2">Esterase</fullName>
    </submittedName>
</protein>
<keyword evidence="3" id="KW-1185">Reference proteome</keyword>
<dbReference type="InterPro" id="IPR050583">
    <property type="entry name" value="Mycobacterial_A85_antigen"/>
</dbReference>
<name>A0A7J5A8N9_9FLAO</name>
<proteinExistence type="predicted"/>
<feature type="signal peptide" evidence="1">
    <location>
        <begin position="1"/>
        <end position="20"/>
    </location>
</feature>
<dbReference type="Proteomes" id="UP000467305">
    <property type="component" value="Unassembled WGS sequence"/>
</dbReference>
<dbReference type="SUPFAM" id="SSF48452">
    <property type="entry name" value="TPR-like"/>
    <property type="match status" value="1"/>
</dbReference>
<accession>A0A7J5A8N9</accession>
<comment type="caution">
    <text evidence="2">The sequence shown here is derived from an EMBL/GenBank/DDBJ whole genome shotgun (WGS) entry which is preliminary data.</text>
</comment>
<keyword evidence="1" id="KW-0732">Signal</keyword>
<dbReference type="SUPFAM" id="SSF53474">
    <property type="entry name" value="alpha/beta-Hydrolases"/>
    <property type="match status" value="1"/>
</dbReference>
<dbReference type="RefSeq" id="WP_150901050.1">
    <property type="nucleotide sequence ID" value="NZ_WAAU01000030.1"/>
</dbReference>
<dbReference type="Gene3D" id="1.25.40.10">
    <property type="entry name" value="Tetratricopeptide repeat domain"/>
    <property type="match status" value="1"/>
</dbReference>
<organism evidence="2 3">
    <name type="scientific">Tenacibaculum aiptasiae</name>
    <dbReference type="NCBI Taxonomy" id="426481"/>
    <lineage>
        <taxon>Bacteria</taxon>
        <taxon>Pseudomonadati</taxon>
        <taxon>Bacteroidota</taxon>
        <taxon>Flavobacteriia</taxon>
        <taxon>Flavobacteriales</taxon>
        <taxon>Flavobacteriaceae</taxon>
        <taxon>Tenacibaculum</taxon>
    </lineage>
</organism>
<evidence type="ECO:0000313" key="2">
    <source>
        <dbReference type="EMBL" id="KAB1153930.1"/>
    </source>
</evidence>
<dbReference type="AlphaFoldDB" id="A0A7J5A8N9"/>
<dbReference type="InterPro" id="IPR011990">
    <property type="entry name" value="TPR-like_helical_dom_sf"/>
</dbReference>
<evidence type="ECO:0000313" key="3">
    <source>
        <dbReference type="Proteomes" id="UP000467305"/>
    </source>
</evidence>
<dbReference type="InterPro" id="IPR029058">
    <property type="entry name" value="AB_hydrolase_fold"/>
</dbReference>
<dbReference type="EMBL" id="WAAU01000030">
    <property type="protein sequence ID" value="KAB1153930.1"/>
    <property type="molecule type" value="Genomic_DNA"/>
</dbReference>
<sequence>MKLKIVLCFLLFQTVFYSLTAQEATPNVVGNKQVISSKVLNQDREISIYLPADYKKTAYPVLYIVDGQRYFLNGVLYQNTLQWQDKTPPFIVVGIHTQQRKRRKLLYPDAQKFILFLTDELIPFVEKNYNAAPKRFYFGWEMAGGLALELLAQPKNIFTAFFIASPTHITKARLSSLRKKLVTQGNTTEYIYVSLSPSEHWATESVNQFKSLLSSTVLPKTTWKFDSLPSENHHSTPTLTLHKGLNHYFSDYPYLRFNTLNDFNQYGGLAKLKAHYAKRGDKYNTSKEIHKSTKHFLLLQAMKENNYPAFALFMKEFGNYYQTKTRDLWFNRYAQFYLQYQKTNKAIKVLTVGLRKFKKSAILLRSLGDAYIQQGNKAKAKVFYTRAFETAIQNEDKNIEAYRLKLEGI</sequence>
<dbReference type="Gene3D" id="3.40.50.1820">
    <property type="entry name" value="alpha/beta hydrolase"/>
    <property type="match status" value="1"/>
</dbReference>
<dbReference type="InterPro" id="IPR000801">
    <property type="entry name" value="Esterase-like"/>
</dbReference>
<dbReference type="Pfam" id="PF00756">
    <property type="entry name" value="Esterase"/>
    <property type="match status" value="1"/>
</dbReference>
<dbReference type="PANTHER" id="PTHR48098:SF6">
    <property type="entry name" value="FERRI-BACILLIBACTIN ESTERASE BESA"/>
    <property type="match status" value="1"/>
</dbReference>
<dbReference type="OrthoDB" id="9784036at2"/>
<gene>
    <name evidence="2" type="ORF">F7018_15705</name>
</gene>